<evidence type="ECO:0000313" key="1">
    <source>
        <dbReference type="EMBL" id="KGF95764.1"/>
    </source>
</evidence>
<dbReference type="STRING" id="93057.EU95_1065"/>
<reference evidence="2" key="1">
    <citation type="journal article" date="2014" name="Sci. Data">
        <title>Genomes of diverse isolates of the marine cyanobacterium Prochlorococcus.</title>
        <authorList>
            <person name="Biller S."/>
            <person name="Berube P."/>
            <person name="Thompson J."/>
            <person name="Kelly L."/>
            <person name="Roggensack S."/>
            <person name="Awad L."/>
            <person name="Roache-Johnson K."/>
            <person name="Ding H."/>
            <person name="Giovannoni S.J."/>
            <person name="Moore L.R."/>
            <person name="Chisholm S.W."/>
        </authorList>
    </citation>
    <scope>NUCLEOTIDE SEQUENCE [LARGE SCALE GENOMIC DNA]</scope>
    <source>
        <strain evidence="2">MIT 9201</strain>
    </source>
</reference>
<proteinExistence type="predicted"/>
<dbReference type="PROSITE" id="PS51257">
    <property type="entry name" value="PROKAR_LIPOPROTEIN"/>
    <property type="match status" value="1"/>
</dbReference>
<dbReference type="OrthoDB" id="9939761at2"/>
<gene>
    <name evidence="1" type="ORF">EU95_1065</name>
</gene>
<evidence type="ECO:0000313" key="2">
    <source>
        <dbReference type="Proteomes" id="UP000030355"/>
    </source>
</evidence>
<comment type="caution">
    <text evidence="1">The sequence shown here is derived from an EMBL/GenBank/DDBJ whole genome shotgun (WGS) entry which is preliminary data.</text>
</comment>
<organism evidence="1 2">
    <name type="scientific">Prochlorococcus marinus str. MIT 9201</name>
    <dbReference type="NCBI Taxonomy" id="93057"/>
    <lineage>
        <taxon>Bacteria</taxon>
        <taxon>Bacillati</taxon>
        <taxon>Cyanobacteriota</taxon>
        <taxon>Cyanophyceae</taxon>
        <taxon>Synechococcales</taxon>
        <taxon>Prochlorococcaceae</taxon>
        <taxon>Prochlorococcus</taxon>
    </lineage>
</organism>
<accession>A0A0A2A5H7</accession>
<dbReference type="Proteomes" id="UP000030355">
    <property type="component" value="Unassembled WGS sequence"/>
</dbReference>
<dbReference type="AlphaFoldDB" id="A0A0A2A5H7"/>
<sequence length="170" mass="19413">MYKFFHKNFISYLLLGILISSCNSKNENFDLDLSNFKIPPKNNEKILNLESKDSLVTKKEIIKNELKNYQNKSEILSSIPLGKIDPFSEEGIKDEVNNLNTNFKLIGFLNTKKSKYVFVSYLGQEGTITEESIGGENTNLLPNGAKVLKIDPKKLKLIISFENEDYILEL</sequence>
<dbReference type="RefSeq" id="WP_032522214.1">
    <property type="nucleotide sequence ID" value="NZ_CP138977.1"/>
</dbReference>
<protein>
    <submittedName>
        <fullName evidence="1">Uncharacterized protein</fullName>
    </submittedName>
</protein>
<name>A0A0A2A5H7_PROMR</name>
<dbReference type="EMBL" id="JNAL01000012">
    <property type="protein sequence ID" value="KGF95764.1"/>
    <property type="molecule type" value="Genomic_DNA"/>
</dbReference>